<organism evidence="2 3">
    <name type="scientific">Sporobacter termitidis DSM 10068</name>
    <dbReference type="NCBI Taxonomy" id="1123282"/>
    <lineage>
        <taxon>Bacteria</taxon>
        <taxon>Bacillati</taxon>
        <taxon>Bacillota</taxon>
        <taxon>Clostridia</taxon>
        <taxon>Eubacteriales</taxon>
        <taxon>Oscillospiraceae</taxon>
        <taxon>Sporobacter</taxon>
    </lineage>
</organism>
<accession>A0A1M5Z4K6</accession>
<dbReference type="CDD" id="cd02028">
    <property type="entry name" value="UMPK_like"/>
    <property type="match status" value="1"/>
</dbReference>
<evidence type="ECO:0000259" key="1">
    <source>
        <dbReference type="SMART" id="SM00382"/>
    </source>
</evidence>
<evidence type="ECO:0000313" key="3">
    <source>
        <dbReference type="Proteomes" id="UP000183995"/>
    </source>
</evidence>
<proteinExistence type="predicted"/>
<keyword evidence="2" id="KW-0808">Transferase</keyword>
<dbReference type="EMBL" id="FQXV01000013">
    <property type="protein sequence ID" value="SHI19064.1"/>
    <property type="molecule type" value="Genomic_DNA"/>
</dbReference>
<dbReference type="AlphaFoldDB" id="A0A1M5Z4K6"/>
<reference evidence="2 3" key="1">
    <citation type="submission" date="2016-11" db="EMBL/GenBank/DDBJ databases">
        <authorList>
            <person name="Jaros S."/>
            <person name="Januszkiewicz K."/>
            <person name="Wedrychowicz H."/>
        </authorList>
    </citation>
    <scope>NUCLEOTIDE SEQUENCE [LARGE SCALE GENOMIC DNA]</scope>
    <source>
        <strain evidence="2 3">DSM 10068</strain>
    </source>
</reference>
<dbReference type="GO" id="GO:0005524">
    <property type="term" value="F:ATP binding"/>
    <property type="evidence" value="ECO:0007669"/>
    <property type="project" value="InterPro"/>
</dbReference>
<evidence type="ECO:0000313" key="2">
    <source>
        <dbReference type="EMBL" id="SHI19064.1"/>
    </source>
</evidence>
<gene>
    <name evidence="2" type="ORF">SAMN02745823_03205</name>
</gene>
<dbReference type="Pfam" id="PF00485">
    <property type="entry name" value="PRK"/>
    <property type="match status" value="1"/>
</dbReference>
<dbReference type="SMART" id="SM00382">
    <property type="entry name" value="AAA"/>
    <property type="match status" value="1"/>
</dbReference>
<dbReference type="GO" id="GO:0016301">
    <property type="term" value="F:kinase activity"/>
    <property type="evidence" value="ECO:0007669"/>
    <property type="project" value="UniProtKB-KW"/>
</dbReference>
<dbReference type="SUPFAM" id="SSF52540">
    <property type="entry name" value="P-loop containing nucleoside triphosphate hydrolases"/>
    <property type="match status" value="1"/>
</dbReference>
<dbReference type="InterPro" id="IPR027417">
    <property type="entry name" value="P-loop_NTPase"/>
</dbReference>
<dbReference type="STRING" id="1123282.SAMN02745823_03205"/>
<keyword evidence="2" id="KW-0418">Kinase</keyword>
<name>A0A1M5Z4K6_9FIRM</name>
<protein>
    <submittedName>
        <fullName evidence="2">Uridine kinase</fullName>
    </submittedName>
</protein>
<dbReference type="Gene3D" id="3.40.50.300">
    <property type="entry name" value="P-loop containing nucleotide triphosphate hydrolases"/>
    <property type="match status" value="1"/>
</dbReference>
<dbReference type="PANTHER" id="PTHR10285">
    <property type="entry name" value="URIDINE KINASE"/>
    <property type="match status" value="1"/>
</dbReference>
<feature type="domain" description="AAA+ ATPase" evidence="1">
    <location>
        <begin position="44"/>
        <end position="206"/>
    </location>
</feature>
<dbReference type="RefSeq" id="WP_073081085.1">
    <property type="nucleotide sequence ID" value="NZ_FQXV01000013.1"/>
</dbReference>
<sequence length="311" mass="34599">MTYDLSVINHRLSETPGDYVQESEKYFNSRVRKAADEIFNNIDQSPIVLLSGPSGSGKTTTAKKLALELKSLGINAYNVSLDNYFVTVDPVTAPRTPAGEIDYESPSCLDMTLLNSHFQRLAAGEAIDIPHFNFSQQARDSDRATPMKLGKSDIAVFEGIHALNECITHEHPAAYKIYVSTLTDITDGGEVLVDRASLRLVRRIVRDDYFRGADPQFTLEMWGNIRRGELLNILPYKDSANMTIDAALPYEISVMKQFTGGVFDKIQPDAGHYEVLQQVLDAFGRFETTDPALVPADSILREFIGGSSFEY</sequence>
<dbReference type="InterPro" id="IPR003593">
    <property type="entry name" value="AAA+_ATPase"/>
</dbReference>
<keyword evidence="3" id="KW-1185">Reference proteome</keyword>
<dbReference type="OrthoDB" id="9764644at2"/>
<dbReference type="Proteomes" id="UP000183995">
    <property type="component" value="Unassembled WGS sequence"/>
</dbReference>
<dbReference type="InterPro" id="IPR006083">
    <property type="entry name" value="PRK/URK"/>
</dbReference>